<gene>
    <name evidence="1" type="ORF">FSCOSCO3_A017016</name>
</gene>
<dbReference type="Gene3D" id="1.10.510.10">
    <property type="entry name" value="Transferase(Phosphotransferase) domain 1"/>
    <property type="match status" value="1"/>
</dbReference>
<proteinExistence type="predicted"/>
<dbReference type="GO" id="GO:0003677">
    <property type="term" value="F:DNA binding"/>
    <property type="evidence" value="ECO:0007669"/>
    <property type="project" value="UniProtKB-KW"/>
</dbReference>
<dbReference type="EMBL" id="CAWUFR010000043">
    <property type="protein sequence ID" value="CAK6960012.1"/>
    <property type="molecule type" value="Genomic_DNA"/>
</dbReference>
<name>A0AAV1NL77_SCOSC</name>
<keyword evidence="1" id="KW-0808">Transferase</keyword>
<organism evidence="1 2">
    <name type="scientific">Scomber scombrus</name>
    <name type="common">Atlantic mackerel</name>
    <name type="synonym">Scomber vernalis</name>
    <dbReference type="NCBI Taxonomy" id="13677"/>
    <lineage>
        <taxon>Eukaryota</taxon>
        <taxon>Metazoa</taxon>
        <taxon>Chordata</taxon>
        <taxon>Craniata</taxon>
        <taxon>Vertebrata</taxon>
        <taxon>Euteleostomi</taxon>
        <taxon>Actinopterygii</taxon>
        <taxon>Neopterygii</taxon>
        <taxon>Teleostei</taxon>
        <taxon>Neoteleostei</taxon>
        <taxon>Acanthomorphata</taxon>
        <taxon>Pelagiaria</taxon>
        <taxon>Scombriformes</taxon>
        <taxon>Scombridae</taxon>
        <taxon>Scomber</taxon>
    </lineage>
</organism>
<evidence type="ECO:0000313" key="2">
    <source>
        <dbReference type="Proteomes" id="UP001314229"/>
    </source>
</evidence>
<dbReference type="Proteomes" id="UP001314229">
    <property type="component" value="Unassembled WGS sequence"/>
</dbReference>
<dbReference type="SUPFAM" id="SSF56112">
    <property type="entry name" value="Protein kinase-like (PK-like)"/>
    <property type="match status" value="1"/>
</dbReference>
<sequence>MRDTCVGEAVHTTILHPGHCVANSHRSRHGSNHKAVNNRSCLNKIMKLSIHLQILSNTQAKFEVNQKQYLLDWRGHDLLIDNCNTVVFTPVFAAAIVVDCMVDLFGVPPDHLLCAGMYSKVYFVQDPAGHWRLKTRAEFWDNNILSYGRKLYHYHSLDEVEHLDLVDMREVEVEEKKMCIDLLKGMLQLDANVRISPNEVLAHPFITWSDQQYTSCYGTNESSTRQADEEGKVRSAPPKSCLRWYEDVRHLRETWRQRQLSLPLLPCKMYQEDTATTSDDKEPQQNKKKKGFKRFCSLMRRMFCCCIRVEGNEG</sequence>
<keyword evidence="1" id="KW-0418">Kinase</keyword>
<protein>
    <submittedName>
        <fullName evidence="1">Homeodomain-interacting protein kinase 1-like</fullName>
    </submittedName>
</protein>
<keyword evidence="1" id="KW-0238">DNA-binding</keyword>
<keyword evidence="2" id="KW-1185">Reference proteome</keyword>
<reference evidence="1 2" key="1">
    <citation type="submission" date="2024-01" db="EMBL/GenBank/DDBJ databases">
        <authorList>
            <person name="Alioto T."/>
            <person name="Alioto T."/>
            <person name="Gomez Garrido J."/>
        </authorList>
    </citation>
    <scope>NUCLEOTIDE SEQUENCE [LARGE SCALE GENOMIC DNA]</scope>
</reference>
<comment type="caution">
    <text evidence="1">The sequence shown here is derived from an EMBL/GenBank/DDBJ whole genome shotgun (WGS) entry which is preliminary data.</text>
</comment>
<dbReference type="AlphaFoldDB" id="A0AAV1NL77"/>
<evidence type="ECO:0000313" key="1">
    <source>
        <dbReference type="EMBL" id="CAK6960012.1"/>
    </source>
</evidence>
<dbReference type="GO" id="GO:0016301">
    <property type="term" value="F:kinase activity"/>
    <property type="evidence" value="ECO:0007669"/>
    <property type="project" value="UniProtKB-KW"/>
</dbReference>
<keyword evidence="1" id="KW-0371">Homeobox</keyword>
<dbReference type="InterPro" id="IPR011009">
    <property type="entry name" value="Kinase-like_dom_sf"/>
</dbReference>
<accession>A0AAV1NL77</accession>